<gene>
    <name evidence="2" type="ORF">DRF60_12630</name>
</gene>
<keyword evidence="1" id="KW-0812">Transmembrane</keyword>
<reference evidence="2 3" key="1">
    <citation type="journal article" date="2010" name="Syst. Appl. Microbiol.">
        <title>Four new species of Chryseobacterium from the rhizosphere of coastal sand dune plants, Chryseobacterium elymi sp. nov., Chryseobacterium hagamense sp. nov., Chryseobacterium lathyri sp. nov. and Chryseobacterium rhizosphaerae sp. nov.</title>
        <authorList>
            <person name="Cho S.H."/>
            <person name="Lee K.S."/>
            <person name="Shin D.S."/>
            <person name="Han J.H."/>
            <person name="Park K.S."/>
            <person name="Lee C.H."/>
            <person name="Park K.H."/>
            <person name="Kim S.B."/>
        </authorList>
    </citation>
    <scope>NUCLEOTIDE SEQUENCE [LARGE SCALE GENOMIC DNA]</scope>
    <source>
        <strain evidence="2 3">KCTC 22547</strain>
    </source>
</reference>
<dbReference type="PANTHER" id="PTHR20992">
    <property type="entry name" value="AT15442P-RELATED"/>
    <property type="match status" value="1"/>
</dbReference>
<keyword evidence="1" id="KW-1133">Transmembrane helix</keyword>
<feature type="transmembrane region" description="Helical" evidence="1">
    <location>
        <begin position="58"/>
        <end position="81"/>
    </location>
</feature>
<feature type="transmembrane region" description="Helical" evidence="1">
    <location>
        <begin position="36"/>
        <end position="52"/>
    </location>
</feature>
<keyword evidence="3" id="KW-1185">Reference proteome</keyword>
<sequence length="430" mass="48523">MLGKLYKFISLHYGEEEKEKVLENVTENISFRGSNLWILACAIVIASIGLNVNSTAVIIGAMLISPLMGPILGAGFALGTYNFQLLKRSIKNLLIATIVSLLVSFIYFFLSPFKETQSELLARTAPNIYDVLIAFFGGLVGVIAITRVKKGNPIPGVAIATALMPPLCTAGYGLAIGNWVYFIGAFYLYTINCFFICIATFLITKYLRYQPVKMVGEKYEKQIKYGITALIVIMIVPSFYLAYNLLNEKKFKQNTDQFIDKEFVKEGYTIIYKKISYHSSPKIIELAFLSKKFTADELKKLNEELKEFGLVNAQLVIKQDATDLKSEILNEIGKKDNILSEKDIIINNLRNELDKYSVKDSGVVKEMAILFPKFQNVSIGKITDFPNTDSARLATIVMYSSEKEDKNDELKLKQWMSQKLADRNTKVIRR</sequence>
<accession>A0A3D9DFE9</accession>
<dbReference type="EMBL" id="QNUH01000010">
    <property type="protein sequence ID" value="REC76742.1"/>
    <property type="molecule type" value="Genomic_DNA"/>
</dbReference>
<organism evidence="2 3">
    <name type="scientific">Chryseobacterium elymi</name>
    <dbReference type="NCBI Taxonomy" id="395936"/>
    <lineage>
        <taxon>Bacteria</taxon>
        <taxon>Pseudomonadati</taxon>
        <taxon>Bacteroidota</taxon>
        <taxon>Flavobacteriia</taxon>
        <taxon>Flavobacteriales</taxon>
        <taxon>Weeksellaceae</taxon>
        <taxon>Chryseobacterium group</taxon>
        <taxon>Chryseobacterium</taxon>
    </lineage>
</organism>
<feature type="transmembrane region" description="Helical" evidence="1">
    <location>
        <begin position="181"/>
        <end position="204"/>
    </location>
</feature>
<comment type="caution">
    <text evidence="2">The sequence shown here is derived from an EMBL/GenBank/DDBJ whole genome shotgun (WGS) entry which is preliminary data.</text>
</comment>
<feature type="transmembrane region" description="Helical" evidence="1">
    <location>
        <begin position="225"/>
        <end position="243"/>
    </location>
</feature>
<proteinExistence type="predicted"/>
<keyword evidence="1" id="KW-0472">Membrane</keyword>
<evidence type="ECO:0000313" key="3">
    <source>
        <dbReference type="Proteomes" id="UP000257030"/>
    </source>
</evidence>
<dbReference type="RefSeq" id="WP_116012403.1">
    <property type="nucleotide sequence ID" value="NZ_QNUH01000010.1"/>
</dbReference>
<dbReference type="PANTHER" id="PTHR20992:SF9">
    <property type="entry name" value="AT15442P-RELATED"/>
    <property type="match status" value="1"/>
</dbReference>
<dbReference type="InterPro" id="IPR005240">
    <property type="entry name" value="DUF389"/>
</dbReference>
<dbReference type="OrthoDB" id="9790659at2"/>
<evidence type="ECO:0000313" key="2">
    <source>
        <dbReference type="EMBL" id="REC76742.1"/>
    </source>
</evidence>
<evidence type="ECO:0000256" key="1">
    <source>
        <dbReference type="SAM" id="Phobius"/>
    </source>
</evidence>
<evidence type="ECO:0008006" key="4">
    <source>
        <dbReference type="Google" id="ProtNLM"/>
    </source>
</evidence>
<dbReference type="AlphaFoldDB" id="A0A3D9DFE9"/>
<feature type="transmembrane region" description="Helical" evidence="1">
    <location>
        <begin position="157"/>
        <end position="175"/>
    </location>
</feature>
<name>A0A3D9DFE9_9FLAO</name>
<dbReference type="Pfam" id="PF04087">
    <property type="entry name" value="DUF389"/>
    <property type="match status" value="1"/>
</dbReference>
<protein>
    <recommendedName>
        <fullName evidence="4">TIGR00341 family protein</fullName>
    </recommendedName>
</protein>
<feature type="transmembrane region" description="Helical" evidence="1">
    <location>
        <begin position="128"/>
        <end position="145"/>
    </location>
</feature>
<feature type="transmembrane region" description="Helical" evidence="1">
    <location>
        <begin position="93"/>
        <end position="113"/>
    </location>
</feature>
<dbReference type="Proteomes" id="UP000257030">
    <property type="component" value="Unassembled WGS sequence"/>
</dbReference>